<dbReference type="AlphaFoldDB" id="A0A1C6UEJ3"/>
<dbReference type="PANTHER" id="PTHR42912">
    <property type="entry name" value="METHYLTRANSFERASE"/>
    <property type="match status" value="1"/>
</dbReference>
<feature type="domain" description="Methyltransferase type 11" evidence="1">
    <location>
        <begin position="40"/>
        <end position="137"/>
    </location>
</feature>
<reference evidence="3" key="1">
    <citation type="submission" date="2016-06" db="EMBL/GenBank/DDBJ databases">
        <authorList>
            <person name="Varghese N."/>
            <person name="Submissions Spin"/>
        </authorList>
    </citation>
    <scope>NUCLEOTIDE SEQUENCE [LARGE SCALE GENOMIC DNA]</scope>
    <source>
        <strain evidence="3">DSM 44151</strain>
    </source>
</reference>
<accession>A0A1C6UEJ3</accession>
<evidence type="ECO:0000313" key="2">
    <source>
        <dbReference type="EMBL" id="SCL52313.1"/>
    </source>
</evidence>
<sequence length="245" mass="27400">MTTATRHLGLGHGSAFGERGVAKRLGTLGRHTPLTGRRLLEIGCGDGTYTMRLVDAFAQIEAVDIQQDRLELFRERLAADPAAAQKINVRELSATELDYPDRSFDLVTAIEVVEHIDDLDAALRQVHRVLAPGGRLALTTPNRWFPFETHGFLIRGKRYRPARGPFLPWIVPLHRRLADARSFTARGLSAQLRRAGLEPVAMDYIMPPFDRSGFGRRIRPLTDGIERSPLKFFGMALAVVARRPD</sequence>
<dbReference type="GO" id="GO:0032259">
    <property type="term" value="P:methylation"/>
    <property type="evidence" value="ECO:0007669"/>
    <property type="project" value="UniProtKB-KW"/>
</dbReference>
<dbReference type="InterPro" id="IPR013216">
    <property type="entry name" value="Methyltransf_11"/>
</dbReference>
<proteinExistence type="predicted"/>
<organism evidence="2 3">
    <name type="scientific">Micromonospora chersina</name>
    <dbReference type="NCBI Taxonomy" id="47854"/>
    <lineage>
        <taxon>Bacteria</taxon>
        <taxon>Bacillati</taxon>
        <taxon>Actinomycetota</taxon>
        <taxon>Actinomycetes</taxon>
        <taxon>Micromonosporales</taxon>
        <taxon>Micromonosporaceae</taxon>
        <taxon>Micromonospora</taxon>
    </lineage>
</organism>
<dbReference type="Gene3D" id="3.40.50.150">
    <property type="entry name" value="Vaccinia Virus protein VP39"/>
    <property type="match status" value="1"/>
</dbReference>
<evidence type="ECO:0000313" key="3">
    <source>
        <dbReference type="Proteomes" id="UP000198605"/>
    </source>
</evidence>
<dbReference type="Pfam" id="PF08241">
    <property type="entry name" value="Methyltransf_11"/>
    <property type="match status" value="1"/>
</dbReference>
<dbReference type="RefSeq" id="WP_091308829.1">
    <property type="nucleotide sequence ID" value="NZ_FMIB01000002.1"/>
</dbReference>
<keyword evidence="2" id="KW-0489">Methyltransferase</keyword>
<dbReference type="InterPro" id="IPR050508">
    <property type="entry name" value="Methyltransf_Superfamily"/>
</dbReference>
<keyword evidence="3" id="KW-1185">Reference proteome</keyword>
<dbReference type="OrthoDB" id="9810247at2"/>
<protein>
    <submittedName>
        <fullName evidence="2">Ubiquinone/menaquinone biosynthesis C-methylase UbiE</fullName>
    </submittedName>
</protein>
<dbReference type="Proteomes" id="UP000198605">
    <property type="component" value="Unassembled WGS sequence"/>
</dbReference>
<dbReference type="GO" id="GO:0008757">
    <property type="term" value="F:S-adenosylmethionine-dependent methyltransferase activity"/>
    <property type="evidence" value="ECO:0007669"/>
    <property type="project" value="InterPro"/>
</dbReference>
<gene>
    <name evidence="2" type="ORF">GA0070603_1376</name>
</gene>
<dbReference type="GeneID" id="43278043"/>
<dbReference type="CDD" id="cd02440">
    <property type="entry name" value="AdoMet_MTases"/>
    <property type="match status" value="1"/>
</dbReference>
<keyword evidence="2" id="KW-0830">Ubiquinone</keyword>
<dbReference type="InterPro" id="IPR029063">
    <property type="entry name" value="SAM-dependent_MTases_sf"/>
</dbReference>
<dbReference type="EMBL" id="FMIB01000002">
    <property type="protein sequence ID" value="SCL52313.1"/>
    <property type="molecule type" value="Genomic_DNA"/>
</dbReference>
<keyword evidence="2" id="KW-0808">Transferase</keyword>
<evidence type="ECO:0000259" key="1">
    <source>
        <dbReference type="Pfam" id="PF08241"/>
    </source>
</evidence>
<dbReference type="SUPFAM" id="SSF53335">
    <property type="entry name" value="S-adenosyl-L-methionine-dependent methyltransferases"/>
    <property type="match status" value="1"/>
</dbReference>
<name>A0A1C6UEJ3_9ACTN</name>
<dbReference type="STRING" id="47854.GA0070603_1376"/>